<proteinExistence type="predicted"/>
<dbReference type="STRING" id="1437425.CSEC_0664"/>
<comment type="caution">
    <text evidence="1">The sequence shown here is derived from an EMBL/GenBank/DDBJ whole genome shotgun (WGS) entry which is preliminary data.</text>
</comment>
<dbReference type="EMBL" id="CCEJ010000003">
    <property type="protein sequence ID" value="CDR33497.1"/>
    <property type="molecule type" value="Genomic_DNA"/>
</dbReference>
<name>A0A090CYC2_9BACT</name>
<evidence type="ECO:0000313" key="2">
    <source>
        <dbReference type="Proteomes" id="UP000031552"/>
    </source>
</evidence>
<sequence>MYGLPSSPFYNEFLVFQTVLDLADRSLDSGGFEEHISEFIKVVSFNGGCFSEGLKDLEKVNFWIEDFKKHYLNKEKDPLSHKLMRSLIQHPPVSEQTFKKIENLSHEIFSQFPGGHNFLKRSDSFAAHLFLTLFNSSINGEV</sequence>
<dbReference type="RefSeq" id="WP_041016980.1">
    <property type="nucleotide sequence ID" value="NZ_CCEJ010000003.1"/>
</dbReference>
<protein>
    <submittedName>
        <fullName evidence="1">Uncharacterized protein</fullName>
    </submittedName>
</protein>
<dbReference type="AlphaFoldDB" id="A0A090CYC2"/>
<reference evidence="1" key="1">
    <citation type="submission" date="2013-12" db="EMBL/GenBank/DDBJ databases">
        <authorList>
            <person name="Linke B."/>
        </authorList>
    </citation>
    <scope>NUCLEOTIDE SEQUENCE [LARGE SCALE GENOMIC DNA]</scope>
    <source>
        <strain evidence="1">CRIB-18</strain>
    </source>
</reference>
<organism evidence="1 2">
    <name type="scientific">Candidatus Criblamydia sequanensis CRIB-18</name>
    <dbReference type="NCBI Taxonomy" id="1437425"/>
    <lineage>
        <taxon>Bacteria</taxon>
        <taxon>Pseudomonadati</taxon>
        <taxon>Chlamydiota</taxon>
        <taxon>Chlamydiia</taxon>
        <taxon>Parachlamydiales</taxon>
        <taxon>Candidatus Criblamydiaceae</taxon>
        <taxon>Candidatus Criblamydia</taxon>
    </lineage>
</organism>
<reference evidence="1" key="2">
    <citation type="submission" date="2014-09" db="EMBL/GenBank/DDBJ databases">
        <title>Criblamydia sequanensis harbors a mega-plasmid encoding arsenite resistance.</title>
        <authorList>
            <person name="Bertelli C."/>
            <person name="Goesmann A."/>
            <person name="Greub G."/>
        </authorList>
    </citation>
    <scope>NUCLEOTIDE SEQUENCE [LARGE SCALE GENOMIC DNA]</scope>
    <source>
        <strain evidence="1">CRIB-18</strain>
    </source>
</reference>
<keyword evidence="2" id="KW-1185">Reference proteome</keyword>
<evidence type="ECO:0000313" key="1">
    <source>
        <dbReference type="EMBL" id="CDR33497.1"/>
    </source>
</evidence>
<accession>A0A090CYC2</accession>
<gene>
    <name evidence="1" type="ORF">CSEC_0664</name>
</gene>
<dbReference type="Proteomes" id="UP000031552">
    <property type="component" value="Unassembled WGS sequence"/>
</dbReference>